<dbReference type="AlphaFoldDB" id="A0A0D2WKP1"/>
<dbReference type="Pfam" id="PF04752">
    <property type="entry name" value="ChaC"/>
    <property type="match status" value="1"/>
</dbReference>
<name>A0A0D2WKP1_CAPO3</name>
<evidence type="ECO:0000313" key="4">
    <source>
        <dbReference type="Proteomes" id="UP000008743"/>
    </source>
</evidence>
<dbReference type="PANTHER" id="PTHR12192">
    <property type="entry name" value="CATION TRANSPORT PROTEIN CHAC-RELATED"/>
    <property type="match status" value="1"/>
</dbReference>
<organism evidence="3 4">
    <name type="scientific">Capsaspora owczarzaki (strain ATCC 30864)</name>
    <dbReference type="NCBI Taxonomy" id="595528"/>
    <lineage>
        <taxon>Eukaryota</taxon>
        <taxon>Filasterea</taxon>
        <taxon>Capsaspora</taxon>
    </lineage>
</organism>
<evidence type="ECO:0000256" key="1">
    <source>
        <dbReference type="ARBA" id="ARBA00012344"/>
    </source>
</evidence>
<dbReference type="CDD" id="cd06661">
    <property type="entry name" value="GGCT_like"/>
    <property type="match status" value="1"/>
</dbReference>
<dbReference type="InterPro" id="IPR006840">
    <property type="entry name" value="ChaC"/>
</dbReference>
<dbReference type="SUPFAM" id="SSF110857">
    <property type="entry name" value="Gamma-glutamyl cyclotransferase-like"/>
    <property type="match status" value="1"/>
</dbReference>
<dbReference type="GO" id="GO:0061928">
    <property type="term" value="F:glutathione specific gamma-glutamylcyclotransferase activity"/>
    <property type="evidence" value="ECO:0007669"/>
    <property type="project" value="UniProtKB-EC"/>
</dbReference>
<keyword evidence="4" id="KW-1185">Reference proteome</keyword>
<accession>A0A0D2WKP1</accession>
<dbReference type="GO" id="GO:0005737">
    <property type="term" value="C:cytoplasm"/>
    <property type="evidence" value="ECO:0007669"/>
    <property type="project" value="TreeGrafter"/>
</dbReference>
<keyword evidence="2" id="KW-0456">Lyase</keyword>
<protein>
    <recommendedName>
        <fullName evidence="1">glutathione-specific gamma-glutamylcyclotransferase</fullName>
        <ecNumber evidence="1">4.3.2.7</ecNumber>
    </recommendedName>
</protein>
<evidence type="ECO:0000313" key="3">
    <source>
        <dbReference type="EMBL" id="KJE90895.1"/>
    </source>
</evidence>
<dbReference type="PANTHER" id="PTHR12192:SF2">
    <property type="entry name" value="GLUTATHIONE-SPECIFIC GAMMA-GLUTAMYLCYCLOTRANSFERASE 2"/>
    <property type="match status" value="1"/>
</dbReference>
<dbReference type="InterPro" id="IPR013024">
    <property type="entry name" value="GGCT-like"/>
</dbReference>
<dbReference type="EC" id="4.3.2.7" evidence="1"/>
<dbReference type="OrthoDB" id="1933483at2759"/>
<dbReference type="STRING" id="595528.A0A0D2WKP1"/>
<dbReference type="GO" id="GO:0006751">
    <property type="term" value="P:glutathione catabolic process"/>
    <property type="evidence" value="ECO:0007669"/>
    <property type="project" value="InterPro"/>
</dbReference>
<evidence type="ECO:0000256" key="2">
    <source>
        <dbReference type="ARBA" id="ARBA00023239"/>
    </source>
</evidence>
<dbReference type="Proteomes" id="UP000008743">
    <property type="component" value="Unassembled WGS sequence"/>
</dbReference>
<sequence>MTENNACIASAAASLSSSDTNNTANGVVAVQDQLEQALWVFGYGSLVYNAGFKFAERVPGFVRGLVRRFWQGSTDHRGVPGAPGRVVTLVHEPDGVTWGYAYRVAPEHVQETLRYLDYREKGGYTTELIQFQPRESGRAPIVVTVYNATESNPNFLGPARAIDIATTIASSVGPSGPNIDYFRHLVAALHEIDGECVDDHLREIEQALAGLSGL</sequence>
<dbReference type="RefSeq" id="XP_004348879.1">
    <property type="nucleotide sequence ID" value="XM_004348829.2"/>
</dbReference>
<dbReference type="PhylomeDB" id="A0A0D2WKP1"/>
<dbReference type="InParanoid" id="A0A0D2WKP1"/>
<dbReference type="FunCoup" id="A0A0D2WKP1">
    <property type="interactions" value="274"/>
</dbReference>
<dbReference type="eggNOG" id="KOG3182">
    <property type="taxonomic scope" value="Eukaryota"/>
</dbReference>
<dbReference type="InterPro" id="IPR036568">
    <property type="entry name" value="GGCT-like_sf"/>
</dbReference>
<proteinExistence type="predicted"/>
<reference evidence="4" key="1">
    <citation type="submission" date="2011-02" db="EMBL/GenBank/DDBJ databases">
        <title>The Genome Sequence of Capsaspora owczarzaki ATCC 30864.</title>
        <authorList>
            <person name="Russ C."/>
            <person name="Cuomo C."/>
            <person name="Burger G."/>
            <person name="Gray M.W."/>
            <person name="Holland P.W.H."/>
            <person name="King N."/>
            <person name="Lang F.B.F."/>
            <person name="Roger A.J."/>
            <person name="Ruiz-Trillo I."/>
            <person name="Young S.K."/>
            <person name="Zeng Q."/>
            <person name="Gargeya S."/>
            <person name="Alvarado L."/>
            <person name="Berlin A."/>
            <person name="Chapman S.B."/>
            <person name="Chen Z."/>
            <person name="Freedman E."/>
            <person name="Gellesch M."/>
            <person name="Goldberg J."/>
            <person name="Griggs A."/>
            <person name="Gujja S."/>
            <person name="Heilman E."/>
            <person name="Heiman D."/>
            <person name="Howarth C."/>
            <person name="Mehta T."/>
            <person name="Neiman D."/>
            <person name="Pearson M."/>
            <person name="Roberts A."/>
            <person name="Saif S."/>
            <person name="Shea T."/>
            <person name="Shenoy N."/>
            <person name="Sisk P."/>
            <person name="Stolte C."/>
            <person name="Sykes S."/>
            <person name="White J."/>
            <person name="Yandava C."/>
            <person name="Haas B."/>
            <person name="Nusbaum C."/>
            <person name="Birren B."/>
        </authorList>
    </citation>
    <scope>NUCLEOTIDE SEQUENCE</scope>
    <source>
        <strain evidence="4">ATCC 30864</strain>
    </source>
</reference>
<dbReference type="Gene3D" id="3.10.490.10">
    <property type="entry name" value="Gamma-glutamyl cyclotransferase-like"/>
    <property type="match status" value="1"/>
</dbReference>
<dbReference type="EMBL" id="KE346362">
    <property type="protein sequence ID" value="KJE90895.1"/>
    <property type="molecule type" value="Genomic_DNA"/>
</dbReference>
<dbReference type="OMA" id="DHREKDG"/>
<gene>
    <name evidence="3" type="ORF">CAOG_002129</name>
</gene>